<comment type="similarity">
    <text evidence="10">Belongs to the GGGP/HepGP synthase family. Group I subfamily.</text>
</comment>
<feature type="binding site" evidence="10">
    <location>
        <position position="189"/>
    </location>
    <ligand>
        <name>sn-glycerol 1-phosphate</name>
        <dbReference type="ChEBI" id="CHEBI:57685"/>
    </ligand>
</feature>
<dbReference type="SUPFAM" id="SSF51395">
    <property type="entry name" value="FMN-linked oxidoreductases"/>
    <property type="match status" value="1"/>
</dbReference>
<comment type="pathway">
    <text evidence="10">Membrane lipid metabolism; glycerophospholipid metabolism.</text>
</comment>
<evidence type="ECO:0000256" key="6">
    <source>
        <dbReference type="ARBA" id="ARBA00023209"/>
    </source>
</evidence>
<dbReference type="InterPro" id="IPR008205">
    <property type="entry name" value="GGGP_HepGP_synthase"/>
</dbReference>
<dbReference type="NCBIfam" id="TIGR01768">
    <property type="entry name" value="GGGP-family"/>
    <property type="match status" value="1"/>
</dbReference>
<dbReference type="NCBIfam" id="NF003199">
    <property type="entry name" value="PRK04169.1-3"/>
    <property type="match status" value="1"/>
</dbReference>
<dbReference type="CDD" id="cd02812">
    <property type="entry name" value="PcrB_like"/>
    <property type="match status" value="1"/>
</dbReference>
<reference evidence="11 12" key="1">
    <citation type="submission" date="2019-01" db="EMBL/GenBank/DDBJ databases">
        <title>Draft genome sequences of the type strains of six Macrococcus species.</title>
        <authorList>
            <person name="Mazhar S."/>
            <person name="Altermann E."/>
            <person name="Hill C."/>
            <person name="Mcauliffe O."/>
        </authorList>
    </citation>
    <scope>NUCLEOTIDE SEQUENCE [LARGE SCALE GENOMIC DNA]</scope>
    <source>
        <strain evidence="11 12">CCM4815</strain>
    </source>
</reference>
<dbReference type="Gene3D" id="3.20.20.390">
    <property type="entry name" value="FMN-linked oxidoreductases"/>
    <property type="match status" value="1"/>
</dbReference>
<proteinExistence type="inferred from homology"/>
<comment type="catalytic activity">
    <reaction evidence="8 10">
        <text>sn-glycerol 1-phosphate + all-trans-heptaprenyl diphosphate = 3-heptaprenyl-sn-glycero-1-phosphate + diphosphate</text>
        <dbReference type="Rhea" id="RHEA:33495"/>
        <dbReference type="ChEBI" id="CHEBI:33019"/>
        <dbReference type="ChEBI" id="CHEBI:57685"/>
        <dbReference type="ChEBI" id="CHEBI:58206"/>
        <dbReference type="ChEBI" id="CHEBI:64781"/>
        <dbReference type="EC" id="2.5.1.n9"/>
    </reaction>
</comment>
<evidence type="ECO:0000256" key="9">
    <source>
        <dbReference type="ARBA" id="ARBA00066888"/>
    </source>
</evidence>
<evidence type="ECO:0000256" key="3">
    <source>
        <dbReference type="ARBA" id="ARBA00022723"/>
    </source>
</evidence>
<evidence type="ECO:0000256" key="10">
    <source>
        <dbReference type="HAMAP-Rule" id="MF_00112"/>
    </source>
</evidence>
<dbReference type="GO" id="GO:0000287">
    <property type="term" value="F:magnesium ion binding"/>
    <property type="evidence" value="ECO:0007669"/>
    <property type="project" value="UniProtKB-UniRule"/>
</dbReference>
<gene>
    <name evidence="10" type="primary">pcrB</name>
    <name evidence="11" type="ORF">ERX29_04460</name>
</gene>
<feature type="binding site" evidence="10">
    <location>
        <begin position="209"/>
        <end position="210"/>
    </location>
    <ligand>
        <name>sn-glycerol 1-phosphate</name>
        <dbReference type="ChEBI" id="CHEBI:57685"/>
    </ligand>
</feature>
<accession>A0A4R6BUU3</accession>
<protein>
    <recommendedName>
        <fullName evidence="9 10">Heptaprenylglyceryl phosphate synthase</fullName>
        <shortName evidence="10">HepGP synthase</shortName>
        <ecNumber evidence="9 10">2.5.1.n9</ecNumber>
    </recommendedName>
    <alternativeName>
        <fullName evidence="10">Glycerol-1-phosphate heptaprenyltransferase</fullName>
    </alternativeName>
</protein>
<dbReference type="Proteomes" id="UP000294802">
    <property type="component" value="Unassembled WGS sequence"/>
</dbReference>
<dbReference type="GO" id="GO:0046474">
    <property type="term" value="P:glycerophospholipid biosynthetic process"/>
    <property type="evidence" value="ECO:0007669"/>
    <property type="project" value="UniProtKB-UniRule"/>
</dbReference>
<dbReference type="HAMAP" id="MF_00112">
    <property type="entry name" value="GGGP_HepGP_synthase"/>
    <property type="match status" value="1"/>
</dbReference>
<feature type="binding site" evidence="10">
    <location>
        <begin position="159"/>
        <end position="164"/>
    </location>
    <ligand>
        <name>sn-glycerol 1-phosphate</name>
        <dbReference type="ChEBI" id="CHEBI:57685"/>
    </ligand>
</feature>
<comment type="subunit">
    <text evidence="10">Homodimer.</text>
</comment>
<dbReference type="FunFam" id="3.20.20.390:FF:000001">
    <property type="entry name" value="Heptaprenylglyceryl phosphate synthase"/>
    <property type="match status" value="1"/>
</dbReference>
<name>A0A4R6BUU3_9STAP</name>
<comment type="caution">
    <text evidence="10">Lacks conserved residue(s) required for the propagation of feature annotation.</text>
</comment>
<dbReference type="EMBL" id="SCWB01000006">
    <property type="protein sequence ID" value="TDM12075.1"/>
    <property type="molecule type" value="Genomic_DNA"/>
</dbReference>
<comment type="caution">
    <text evidence="11">The sequence shown here is derived from an EMBL/GenBank/DDBJ whole genome shotgun (WGS) entry which is preliminary data.</text>
</comment>
<dbReference type="UniPathway" id="UPA00940"/>
<evidence type="ECO:0000256" key="7">
    <source>
        <dbReference type="ARBA" id="ARBA00023264"/>
    </source>
</evidence>
<keyword evidence="12" id="KW-1185">Reference proteome</keyword>
<dbReference type="EC" id="2.5.1.n9" evidence="9 10"/>
<dbReference type="GO" id="GO:0120536">
    <property type="term" value="F:heptaprenylglyceryl phosphate synthase activity"/>
    <property type="evidence" value="ECO:0007669"/>
    <property type="project" value="UniProtKB-ARBA"/>
</dbReference>
<dbReference type="InterPro" id="IPR038597">
    <property type="entry name" value="GGGP/HepGP_synthase_sf"/>
</dbReference>
<sequence length="230" mass="25786">MYEVKDWEHVFKLDPANEIDDSTLQQVCESGTDAIIIGGTDNVTLDNVLDLMSRVRRYTVPCALEISNLESVIPGFDRYLVPAVLNSSNVTFHNGLLIEALKQYGHMIDFEEFTMEGYIVMNPDSKVAKLTAADTTLSEDDMYAYGQMVNHFYKFPVCYLEYSGTYGDVTMLKTLKAACPDTRLIYGGGIENLSQALEMKQYADTIVVGNVIYKDLKRALETVKIKAQKG</sequence>
<evidence type="ECO:0000313" key="11">
    <source>
        <dbReference type="EMBL" id="TDM12075.1"/>
    </source>
</evidence>
<dbReference type="AlphaFoldDB" id="A0A4R6BUU3"/>
<dbReference type="RefSeq" id="WP_133443497.1">
    <property type="nucleotide sequence ID" value="NZ_SCWB01000006.1"/>
</dbReference>
<keyword evidence="1 10" id="KW-0444">Lipid biosynthesis</keyword>
<keyword evidence="7 10" id="KW-1208">Phospholipid metabolism</keyword>
<feature type="binding site" evidence="10">
    <location>
        <position position="40"/>
    </location>
    <ligand>
        <name>Mg(2+)</name>
        <dbReference type="ChEBI" id="CHEBI:18420"/>
    </ligand>
</feature>
<dbReference type="Pfam" id="PF01884">
    <property type="entry name" value="PcrB"/>
    <property type="match status" value="1"/>
</dbReference>
<keyword evidence="6 10" id="KW-0594">Phospholipid biosynthesis</keyword>
<dbReference type="PANTHER" id="PTHR40029">
    <property type="match status" value="1"/>
</dbReference>
<dbReference type="InterPro" id="IPR039074">
    <property type="entry name" value="GGGP/HepGP_synthase_I"/>
</dbReference>
<evidence type="ECO:0000256" key="1">
    <source>
        <dbReference type="ARBA" id="ARBA00022516"/>
    </source>
</evidence>
<evidence type="ECO:0000256" key="4">
    <source>
        <dbReference type="ARBA" id="ARBA00022842"/>
    </source>
</evidence>
<evidence type="ECO:0000256" key="5">
    <source>
        <dbReference type="ARBA" id="ARBA00023098"/>
    </source>
</evidence>
<evidence type="ECO:0000256" key="8">
    <source>
        <dbReference type="ARBA" id="ARBA00048318"/>
    </source>
</evidence>
<evidence type="ECO:0000256" key="2">
    <source>
        <dbReference type="ARBA" id="ARBA00022679"/>
    </source>
</evidence>
<dbReference type="NCBIfam" id="NF003197">
    <property type="entry name" value="PRK04169.1-1"/>
    <property type="match status" value="1"/>
</dbReference>
<comment type="function">
    <text evidence="10">Prenyltransferase that catalyzes in vivo the transfer of the heptaprenyl moiety of heptaprenyl pyrophosphate (HepPP; 35 carbon atoms) to the C3 hydroxyl of sn-glycerol-1-phosphate (G1P), producing heptaprenylglyceryl phosphate (HepGP). This reaction is an ether-bond-formation step in the biosynthesis of archaea-type G1P-based membrane lipids found in Bacillales.</text>
</comment>
<keyword evidence="3 10" id="KW-0479">Metal-binding</keyword>
<feature type="binding site" evidence="10">
    <location>
        <position position="12"/>
    </location>
    <ligand>
        <name>sn-glycerol 1-phosphate</name>
        <dbReference type="ChEBI" id="CHEBI:57685"/>
    </ligand>
</feature>
<organism evidence="11 12">
    <name type="scientific">Macrococcus lamae</name>
    <dbReference type="NCBI Taxonomy" id="198484"/>
    <lineage>
        <taxon>Bacteria</taxon>
        <taxon>Bacillati</taxon>
        <taxon>Bacillota</taxon>
        <taxon>Bacilli</taxon>
        <taxon>Bacillales</taxon>
        <taxon>Staphylococcaceae</taxon>
        <taxon>Macrococcus</taxon>
    </lineage>
</organism>
<comment type="cofactor">
    <cofactor evidence="10">
        <name>Mg(2+)</name>
        <dbReference type="ChEBI" id="CHEBI:18420"/>
    </cofactor>
</comment>
<feature type="binding site" evidence="10">
    <location>
        <position position="14"/>
    </location>
    <ligand>
        <name>Mg(2+)</name>
        <dbReference type="ChEBI" id="CHEBI:18420"/>
    </ligand>
</feature>
<keyword evidence="2 10" id="KW-0808">Transferase</keyword>
<keyword evidence="4 10" id="KW-0460">Magnesium</keyword>
<dbReference type="PANTHER" id="PTHR40029:SF2">
    <property type="entry name" value="HEPTAPRENYLGLYCERYL PHOSPHATE SYNTHASE"/>
    <property type="match status" value="1"/>
</dbReference>
<dbReference type="OrthoDB" id="2381757at2"/>
<keyword evidence="5 10" id="KW-0443">Lipid metabolism</keyword>
<evidence type="ECO:0000313" key="12">
    <source>
        <dbReference type="Proteomes" id="UP000294802"/>
    </source>
</evidence>